<dbReference type="Proteomes" id="UP000829354">
    <property type="component" value="Chromosome II"/>
</dbReference>
<keyword evidence="4" id="KW-1185">Reference proteome</keyword>
<organism evidence="3 4">
    <name type="scientific">Caenorhabditis briggsae</name>
    <dbReference type="NCBI Taxonomy" id="6238"/>
    <lineage>
        <taxon>Eukaryota</taxon>
        <taxon>Metazoa</taxon>
        <taxon>Ecdysozoa</taxon>
        <taxon>Nematoda</taxon>
        <taxon>Chromadorea</taxon>
        <taxon>Rhabditida</taxon>
        <taxon>Rhabditina</taxon>
        <taxon>Rhabditomorpha</taxon>
        <taxon>Rhabditoidea</taxon>
        <taxon>Rhabditidae</taxon>
        <taxon>Peloderinae</taxon>
        <taxon>Caenorhabditis</taxon>
    </lineage>
</organism>
<feature type="region of interest" description="Disordered" evidence="2">
    <location>
        <begin position="1"/>
        <end position="22"/>
    </location>
</feature>
<evidence type="ECO:0000256" key="2">
    <source>
        <dbReference type="SAM" id="MobiDB-lite"/>
    </source>
</evidence>
<dbReference type="AlphaFoldDB" id="A0AAE9JA73"/>
<feature type="compositionally biased region" description="Basic and acidic residues" evidence="2">
    <location>
        <begin position="190"/>
        <end position="204"/>
    </location>
</feature>
<protein>
    <submittedName>
        <fullName evidence="3">Uncharacterized protein</fullName>
    </submittedName>
</protein>
<name>A0AAE9JA73_CAEBR</name>
<evidence type="ECO:0000313" key="4">
    <source>
        <dbReference type="Proteomes" id="UP000829354"/>
    </source>
</evidence>
<gene>
    <name evidence="3" type="ORF">L5515_015483</name>
</gene>
<evidence type="ECO:0000256" key="1">
    <source>
        <dbReference type="SAM" id="Coils"/>
    </source>
</evidence>
<evidence type="ECO:0000313" key="3">
    <source>
        <dbReference type="EMBL" id="UMM20130.1"/>
    </source>
</evidence>
<keyword evidence="1" id="KW-0175">Coiled coil</keyword>
<feature type="coiled-coil region" evidence="1">
    <location>
        <begin position="120"/>
        <end position="156"/>
    </location>
</feature>
<sequence length="216" mass="24563">MPMQGKSKSSSGSSGNSSPSQKSDTLVVLNLAFVVTVWKINTNVWKIKFYANIESMERFIVANEVGCFGRHVEFSYNFLTVQPSSGINNVQPFVPPSRTTQAFLWPGPNGVAVPVLRDTFNQQQDAVRRQTEAVEAAEIEERRKEKKKENLMLLDKMKDEWRLKKGIASWEKMTKEDRLEFAKKELGLKVLEKDENEEEKKEKKEDDEDGPSTSGS</sequence>
<reference evidence="3 4" key="1">
    <citation type="submission" date="2022-04" db="EMBL/GenBank/DDBJ databases">
        <title>Chromosome-level reference genomes for two strains of Caenorhabditis briggsae: an improved platform for comparative genomics.</title>
        <authorList>
            <person name="Stevens L."/>
            <person name="Andersen E."/>
        </authorList>
    </citation>
    <scope>NUCLEOTIDE SEQUENCE [LARGE SCALE GENOMIC DNA]</scope>
    <source>
        <strain evidence="3">VX34</strain>
        <tissue evidence="3">Whole-organism</tissue>
    </source>
</reference>
<dbReference type="EMBL" id="CP092621">
    <property type="protein sequence ID" value="UMM20130.1"/>
    <property type="molecule type" value="Genomic_DNA"/>
</dbReference>
<feature type="region of interest" description="Disordered" evidence="2">
    <location>
        <begin position="190"/>
        <end position="216"/>
    </location>
</feature>
<proteinExistence type="predicted"/>
<accession>A0AAE9JA73</accession>